<proteinExistence type="predicted"/>
<evidence type="ECO:0000313" key="2">
    <source>
        <dbReference type="EnsemblPlants" id="Kaladp0081s0389.1.v1.1.CDS.1"/>
    </source>
</evidence>
<evidence type="ECO:0008006" key="4">
    <source>
        <dbReference type="Google" id="ProtNLM"/>
    </source>
</evidence>
<accession>A0A7N1A2M0</accession>
<protein>
    <recommendedName>
        <fullName evidence="4">Secreted protein</fullName>
    </recommendedName>
</protein>
<dbReference type="AlphaFoldDB" id="A0A7N1A2M0"/>
<dbReference type="Gramene" id="Kaladp0081s0389.1.v1.1">
    <property type="protein sequence ID" value="Kaladp0081s0389.1.v1.1.CDS.1"/>
    <property type="gene ID" value="Kaladp0081s0389.v1.1"/>
</dbReference>
<name>A0A7N1A2M0_KALFE</name>
<organism evidence="2 3">
    <name type="scientific">Kalanchoe fedtschenkoi</name>
    <name type="common">Lavender scallops</name>
    <name type="synonym">South American air plant</name>
    <dbReference type="NCBI Taxonomy" id="63787"/>
    <lineage>
        <taxon>Eukaryota</taxon>
        <taxon>Viridiplantae</taxon>
        <taxon>Streptophyta</taxon>
        <taxon>Embryophyta</taxon>
        <taxon>Tracheophyta</taxon>
        <taxon>Spermatophyta</taxon>
        <taxon>Magnoliopsida</taxon>
        <taxon>eudicotyledons</taxon>
        <taxon>Gunneridae</taxon>
        <taxon>Pentapetalae</taxon>
        <taxon>Saxifragales</taxon>
        <taxon>Crassulaceae</taxon>
        <taxon>Kalanchoe</taxon>
    </lineage>
</organism>
<reference evidence="2" key="1">
    <citation type="submission" date="2021-01" db="UniProtKB">
        <authorList>
            <consortium name="EnsemblPlants"/>
        </authorList>
    </citation>
    <scope>IDENTIFICATION</scope>
</reference>
<evidence type="ECO:0000256" key="1">
    <source>
        <dbReference type="SAM" id="SignalP"/>
    </source>
</evidence>
<feature type="chain" id="PRO_5029663372" description="Secreted protein" evidence="1">
    <location>
        <begin position="28"/>
        <end position="81"/>
    </location>
</feature>
<evidence type="ECO:0000313" key="3">
    <source>
        <dbReference type="Proteomes" id="UP000594263"/>
    </source>
</evidence>
<dbReference type="Proteomes" id="UP000594263">
    <property type="component" value="Unplaced"/>
</dbReference>
<sequence>MLVSHCWLHCTMGVISCLLTGFIGSSSKNVFPCPMFCRCFGLSHEVILYGMPDIFQLFGPRSVHYLSLSEWQLVVLFFPSL</sequence>
<keyword evidence="1" id="KW-0732">Signal</keyword>
<keyword evidence="3" id="KW-1185">Reference proteome</keyword>
<feature type="signal peptide" evidence="1">
    <location>
        <begin position="1"/>
        <end position="27"/>
    </location>
</feature>
<dbReference type="EnsemblPlants" id="Kaladp0081s0389.1.v1.1">
    <property type="protein sequence ID" value="Kaladp0081s0389.1.v1.1.CDS.1"/>
    <property type="gene ID" value="Kaladp0081s0389.v1.1"/>
</dbReference>